<name>A0A5D2ILW7_GOSTO</name>
<reference evidence="1 2" key="1">
    <citation type="submission" date="2019-07" db="EMBL/GenBank/DDBJ databases">
        <title>WGS assembly of Gossypium tomentosum.</title>
        <authorList>
            <person name="Chen Z.J."/>
            <person name="Sreedasyam A."/>
            <person name="Ando A."/>
            <person name="Song Q."/>
            <person name="De L."/>
            <person name="Hulse-Kemp A."/>
            <person name="Ding M."/>
            <person name="Ye W."/>
            <person name="Kirkbride R."/>
            <person name="Jenkins J."/>
            <person name="Plott C."/>
            <person name="Lovell J."/>
            <person name="Lin Y.-M."/>
            <person name="Vaughn R."/>
            <person name="Liu B."/>
            <person name="Li W."/>
            <person name="Simpson S."/>
            <person name="Scheffler B."/>
            <person name="Saski C."/>
            <person name="Grover C."/>
            <person name="Hu G."/>
            <person name="Conover J."/>
            <person name="Carlson J."/>
            <person name="Shu S."/>
            <person name="Boston L."/>
            <person name="Williams M."/>
            <person name="Peterson D."/>
            <person name="Mcgee K."/>
            <person name="Jones D."/>
            <person name="Wendel J."/>
            <person name="Stelly D."/>
            <person name="Grimwood J."/>
            <person name="Schmutz J."/>
        </authorList>
    </citation>
    <scope>NUCLEOTIDE SEQUENCE [LARGE SCALE GENOMIC DNA]</scope>
    <source>
        <strain evidence="1">7179.01</strain>
    </source>
</reference>
<dbReference type="EMBL" id="CM017633">
    <property type="protein sequence ID" value="TYH43282.1"/>
    <property type="molecule type" value="Genomic_DNA"/>
</dbReference>
<dbReference type="AlphaFoldDB" id="A0A5D2ILW7"/>
<organism evidence="1 2">
    <name type="scientific">Gossypium tomentosum</name>
    <name type="common">Hawaiian cotton</name>
    <name type="synonym">Gossypium sandvicense</name>
    <dbReference type="NCBI Taxonomy" id="34277"/>
    <lineage>
        <taxon>Eukaryota</taxon>
        <taxon>Viridiplantae</taxon>
        <taxon>Streptophyta</taxon>
        <taxon>Embryophyta</taxon>
        <taxon>Tracheophyta</taxon>
        <taxon>Spermatophyta</taxon>
        <taxon>Magnoliopsida</taxon>
        <taxon>eudicotyledons</taxon>
        <taxon>Gunneridae</taxon>
        <taxon>Pentapetalae</taxon>
        <taxon>rosids</taxon>
        <taxon>malvids</taxon>
        <taxon>Malvales</taxon>
        <taxon>Malvaceae</taxon>
        <taxon>Malvoideae</taxon>
        <taxon>Gossypium</taxon>
    </lineage>
</organism>
<dbReference type="Proteomes" id="UP000322667">
    <property type="component" value="Chromosome D11"/>
</dbReference>
<evidence type="ECO:0000313" key="2">
    <source>
        <dbReference type="Proteomes" id="UP000322667"/>
    </source>
</evidence>
<gene>
    <name evidence="1" type="ORF">ES332_D11G117000v1</name>
</gene>
<proteinExistence type="predicted"/>
<sequence>MLCVIDQMDTHQCIMGADLRKAINEHPKNLTIRSRALSFPLSITSVDRVEAPASKLEARGDWSNKHLFLNHNLPDGYKTVLHPPRRTLLTPTLFYHQQGPHQCTYPPQIQRSPEEEIDTHCAQYIPHNSRDTTATGQRLILAAVLTRMITRQPWYIPDGN</sequence>
<protein>
    <submittedName>
        <fullName evidence="1">Uncharacterized protein</fullName>
    </submittedName>
</protein>
<keyword evidence="2" id="KW-1185">Reference proteome</keyword>
<evidence type="ECO:0000313" key="1">
    <source>
        <dbReference type="EMBL" id="TYH43282.1"/>
    </source>
</evidence>
<accession>A0A5D2ILW7</accession>